<evidence type="ECO:0000256" key="3">
    <source>
        <dbReference type="ARBA" id="ARBA00022692"/>
    </source>
</evidence>
<gene>
    <name evidence="7" type="ORF">GV64_15055</name>
</gene>
<feature type="transmembrane region" description="Helical" evidence="6">
    <location>
        <begin position="52"/>
        <end position="74"/>
    </location>
</feature>
<feature type="transmembrane region" description="Helical" evidence="6">
    <location>
        <begin position="360"/>
        <end position="380"/>
    </location>
</feature>
<reference evidence="7 8" key="1">
    <citation type="submission" date="2014-06" db="EMBL/GenBank/DDBJ databases">
        <title>Whole Genome Sequences of Three Symbiotic Endozoicomonas Bacteria.</title>
        <authorList>
            <person name="Neave M.J."/>
            <person name="Apprill A."/>
            <person name="Voolstra C.R."/>
        </authorList>
    </citation>
    <scope>NUCLEOTIDE SEQUENCE [LARGE SCALE GENOMIC DNA]</scope>
    <source>
        <strain evidence="7 8">DSM 22380</strain>
    </source>
</reference>
<dbReference type="RefSeq" id="WP_026258408.1">
    <property type="nucleotide sequence ID" value="NZ_JOJP01000001.1"/>
</dbReference>
<dbReference type="PANTHER" id="PTHR10010">
    <property type="entry name" value="SOLUTE CARRIER FAMILY 34 SODIUM PHOSPHATE , MEMBER 2-RELATED"/>
    <property type="match status" value="1"/>
</dbReference>
<accession>A0A081KCK2</accession>
<dbReference type="STRING" id="305900.GV64_15055"/>
<feature type="transmembrane region" description="Helical" evidence="6">
    <location>
        <begin position="314"/>
        <end position="340"/>
    </location>
</feature>
<sequence>MQPSNTTESTQSKGLVVQWLFVALMIYLLLVAVGMIGSGFKWASGGAEGARQLFAFATNPIMGLVAGALATAVVQSSSTVTSVIVGLVAGGLPVATAIPMIMGANIGTTVTNTLVSMGHIGKKKEFRRAFSAATVHDFFNLMAVMIFLPLEIMTGFLAKGSDLLANLLVGGDTVSIKGFNFVKIITAPTVDLFKGLYGSLPDLWAGVCLALTGLAFIFISIIYLGKLLKHLMVGKAKQILHKAVGRGPATGIFSGMMMTIAVQSSSTCTSLIVPLAGNGIFKLKEIYPFTLGSNIGTTITALLAATAVQGAMGFFALQIALVHLLFNVSAVLLIYTIPFLRNIPPRLARRFAQVASRNKWMVLVYVVGVFFILPAILIAITA</sequence>
<keyword evidence="3 6" id="KW-0812">Transmembrane</keyword>
<feature type="transmembrane region" description="Helical" evidence="6">
    <location>
        <begin position="138"/>
        <end position="158"/>
    </location>
</feature>
<dbReference type="InterPro" id="IPR003841">
    <property type="entry name" value="Na/Pi_transpt"/>
</dbReference>
<evidence type="ECO:0000256" key="5">
    <source>
        <dbReference type="ARBA" id="ARBA00023136"/>
    </source>
</evidence>
<dbReference type="AlphaFoldDB" id="A0A081KCK2"/>
<comment type="subcellular location">
    <subcellularLocation>
        <location evidence="1">Cell membrane</location>
        <topology evidence="1">Multi-pass membrane protein</topology>
    </subcellularLocation>
</comment>
<evidence type="ECO:0000256" key="6">
    <source>
        <dbReference type="SAM" id="Phobius"/>
    </source>
</evidence>
<evidence type="ECO:0000256" key="2">
    <source>
        <dbReference type="ARBA" id="ARBA00022475"/>
    </source>
</evidence>
<evidence type="ECO:0000256" key="1">
    <source>
        <dbReference type="ARBA" id="ARBA00004651"/>
    </source>
</evidence>
<keyword evidence="4 6" id="KW-1133">Transmembrane helix</keyword>
<dbReference type="eggNOG" id="COG1283">
    <property type="taxonomic scope" value="Bacteria"/>
</dbReference>
<dbReference type="Proteomes" id="UP000027997">
    <property type="component" value="Unassembled WGS sequence"/>
</dbReference>
<keyword evidence="2" id="KW-1003">Cell membrane</keyword>
<feature type="transmembrane region" description="Helical" evidence="6">
    <location>
        <begin position="286"/>
        <end position="308"/>
    </location>
</feature>
<organism evidence="7 8">
    <name type="scientific">Endozoicomonas elysicola</name>
    <dbReference type="NCBI Taxonomy" id="305900"/>
    <lineage>
        <taxon>Bacteria</taxon>
        <taxon>Pseudomonadati</taxon>
        <taxon>Pseudomonadota</taxon>
        <taxon>Gammaproteobacteria</taxon>
        <taxon>Oceanospirillales</taxon>
        <taxon>Endozoicomonadaceae</taxon>
        <taxon>Endozoicomonas</taxon>
    </lineage>
</organism>
<feature type="transmembrane region" description="Helical" evidence="6">
    <location>
        <begin position="203"/>
        <end position="225"/>
    </location>
</feature>
<keyword evidence="8" id="KW-1185">Reference proteome</keyword>
<name>A0A081KCK2_9GAMM</name>
<dbReference type="GO" id="GO:0005886">
    <property type="term" value="C:plasma membrane"/>
    <property type="evidence" value="ECO:0007669"/>
    <property type="project" value="UniProtKB-SubCell"/>
</dbReference>
<protein>
    <submittedName>
        <fullName evidence="7">Sodium:phosphate symporter</fullName>
    </submittedName>
</protein>
<evidence type="ECO:0000256" key="4">
    <source>
        <dbReference type="ARBA" id="ARBA00022989"/>
    </source>
</evidence>
<dbReference type="GO" id="GO:0044341">
    <property type="term" value="P:sodium-dependent phosphate transport"/>
    <property type="evidence" value="ECO:0007669"/>
    <property type="project" value="InterPro"/>
</dbReference>
<dbReference type="PANTHER" id="PTHR10010:SF46">
    <property type="entry name" value="SODIUM-DEPENDENT PHOSPHATE TRANSPORT PROTEIN 2B"/>
    <property type="match status" value="1"/>
</dbReference>
<evidence type="ECO:0000313" key="7">
    <source>
        <dbReference type="EMBL" id="KEI71878.1"/>
    </source>
</evidence>
<feature type="transmembrane region" description="Helical" evidence="6">
    <location>
        <begin position="20"/>
        <end position="40"/>
    </location>
</feature>
<dbReference type="Pfam" id="PF02690">
    <property type="entry name" value="Na_Pi_cotrans"/>
    <property type="match status" value="2"/>
</dbReference>
<dbReference type="NCBIfam" id="NF037997">
    <property type="entry name" value="Na_Pi_symport"/>
    <property type="match status" value="2"/>
</dbReference>
<keyword evidence="5 6" id="KW-0472">Membrane</keyword>
<dbReference type="GO" id="GO:0005436">
    <property type="term" value="F:sodium:phosphate symporter activity"/>
    <property type="evidence" value="ECO:0007669"/>
    <property type="project" value="InterPro"/>
</dbReference>
<dbReference type="EMBL" id="JOJP01000001">
    <property type="protein sequence ID" value="KEI71878.1"/>
    <property type="molecule type" value="Genomic_DNA"/>
</dbReference>
<evidence type="ECO:0000313" key="8">
    <source>
        <dbReference type="Proteomes" id="UP000027997"/>
    </source>
</evidence>
<comment type="caution">
    <text evidence="7">The sequence shown here is derived from an EMBL/GenBank/DDBJ whole genome shotgun (WGS) entry which is preliminary data.</text>
</comment>
<feature type="transmembrane region" description="Helical" evidence="6">
    <location>
        <begin position="94"/>
        <end position="117"/>
    </location>
</feature>
<proteinExistence type="predicted"/>